<comment type="caution">
    <text evidence="3">The sequence shown here is derived from an EMBL/GenBank/DDBJ whole genome shotgun (WGS) entry which is preliminary data.</text>
</comment>
<proteinExistence type="inferred from homology"/>
<evidence type="ECO:0000313" key="3">
    <source>
        <dbReference type="EMBL" id="PVD39342.1"/>
    </source>
</evidence>
<name>A0A2T7Q0Z4_POMCA</name>
<dbReference type="STRING" id="400727.A0A2T7Q0Z4"/>
<dbReference type="Pfam" id="PF10494">
    <property type="entry name" value="Stk19"/>
    <property type="match status" value="1"/>
</dbReference>
<feature type="region of interest" description="Disordered" evidence="2">
    <location>
        <begin position="18"/>
        <end position="41"/>
    </location>
</feature>
<gene>
    <name evidence="3" type="ORF">C0Q70_01972</name>
</gene>
<dbReference type="OrthoDB" id="10261701at2759"/>
<dbReference type="InterPro" id="IPR018865">
    <property type="entry name" value="STK19-like"/>
</dbReference>
<evidence type="ECO:0000313" key="4">
    <source>
        <dbReference type="Proteomes" id="UP000245119"/>
    </source>
</evidence>
<evidence type="ECO:0008006" key="5">
    <source>
        <dbReference type="Google" id="ProtNLM"/>
    </source>
</evidence>
<keyword evidence="4" id="KW-1185">Reference proteome</keyword>
<reference evidence="3 4" key="1">
    <citation type="submission" date="2018-04" db="EMBL/GenBank/DDBJ databases">
        <title>The genome of golden apple snail Pomacea canaliculata provides insight into stress tolerance and invasive adaptation.</title>
        <authorList>
            <person name="Liu C."/>
            <person name="Liu B."/>
            <person name="Ren Y."/>
            <person name="Zhang Y."/>
            <person name="Wang H."/>
            <person name="Li S."/>
            <person name="Jiang F."/>
            <person name="Yin L."/>
            <person name="Zhang G."/>
            <person name="Qian W."/>
            <person name="Fan W."/>
        </authorList>
    </citation>
    <scope>NUCLEOTIDE SEQUENCE [LARGE SCALE GENOMIC DNA]</scope>
    <source>
        <strain evidence="3">SZHN2017</strain>
        <tissue evidence="3">Muscle</tissue>
    </source>
</reference>
<sequence>MSRKRTLLPDLYKAKRQYVPSSANNEENGMPSTRGDTNGLSEVPSDTKAALLLLRGLFPLEKFEERLPPIILKHQLYSLVKNRTLVDKQLNDLVTAGEVKVFKLGVDSNSQCLVFSADYTHHVLRVMSETKVDQTLIEKVRVNILDAHTDISLEKDSLTREYGFTDAEITQLVQVSLLTVRDVGSWWLSIPNTGIFMKSYIRGRKSLLTMIKKCKYREILKTELEQRRWPKLARLGISYHIHDIIGADLVDCIMTTSGELLRLRE</sequence>
<dbReference type="OMA" id="FGWFERY"/>
<protein>
    <recommendedName>
        <fullName evidence="5">Serine/threonine-protein kinase 19</fullName>
    </recommendedName>
</protein>
<accession>A0A2T7Q0Z4</accession>
<comment type="similarity">
    <text evidence="1">Belongs to the STK19 family.</text>
</comment>
<dbReference type="PANTHER" id="PTHR15243">
    <property type="entry name" value="SERINE/THREONINE-PROTEIN KINASE 19"/>
    <property type="match status" value="1"/>
</dbReference>
<dbReference type="PANTHER" id="PTHR15243:SF0">
    <property type="entry name" value="SERINE_THREONINE-PROTEIN KINASE 19"/>
    <property type="match status" value="1"/>
</dbReference>
<dbReference type="AlphaFoldDB" id="A0A2T7Q0Z4"/>
<evidence type="ECO:0000256" key="1">
    <source>
        <dbReference type="ARBA" id="ARBA00093458"/>
    </source>
</evidence>
<dbReference type="Proteomes" id="UP000245119">
    <property type="component" value="Linkage Group LG1"/>
</dbReference>
<evidence type="ECO:0000256" key="2">
    <source>
        <dbReference type="SAM" id="MobiDB-lite"/>
    </source>
</evidence>
<dbReference type="EMBL" id="PZQS01000001">
    <property type="protein sequence ID" value="PVD39342.1"/>
    <property type="molecule type" value="Genomic_DNA"/>
</dbReference>
<organism evidence="3 4">
    <name type="scientific">Pomacea canaliculata</name>
    <name type="common">Golden apple snail</name>
    <dbReference type="NCBI Taxonomy" id="400727"/>
    <lineage>
        <taxon>Eukaryota</taxon>
        <taxon>Metazoa</taxon>
        <taxon>Spiralia</taxon>
        <taxon>Lophotrochozoa</taxon>
        <taxon>Mollusca</taxon>
        <taxon>Gastropoda</taxon>
        <taxon>Caenogastropoda</taxon>
        <taxon>Architaenioglossa</taxon>
        <taxon>Ampullarioidea</taxon>
        <taxon>Ampullariidae</taxon>
        <taxon>Pomacea</taxon>
    </lineage>
</organism>
<feature type="compositionally biased region" description="Polar residues" evidence="2">
    <location>
        <begin position="19"/>
        <end position="40"/>
    </location>
</feature>
<dbReference type="GO" id="GO:0046579">
    <property type="term" value="P:positive regulation of Ras protein signal transduction"/>
    <property type="evidence" value="ECO:0007669"/>
    <property type="project" value="TreeGrafter"/>
</dbReference>